<organism evidence="5 6">
    <name type="scientific">Chania multitudinisentens RB-25</name>
    <dbReference type="NCBI Taxonomy" id="1441930"/>
    <lineage>
        <taxon>Bacteria</taxon>
        <taxon>Pseudomonadati</taxon>
        <taxon>Pseudomonadota</taxon>
        <taxon>Gammaproteobacteria</taxon>
        <taxon>Enterobacterales</taxon>
        <taxon>Yersiniaceae</taxon>
        <taxon>Chania</taxon>
    </lineage>
</organism>
<dbReference type="InterPro" id="IPR023347">
    <property type="entry name" value="Lysozyme_dom_sf"/>
</dbReference>
<dbReference type="GO" id="GO:0042742">
    <property type="term" value="P:defense response to bacterium"/>
    <property type="evidence" value="ECO:0007669"/>
    <property type="project" value="UniProtKB-KW"/>
</dbReference>
<dbReference type="eggNOG" id="COG3409">
    <property type="taxonomic scope" value="Bacteria"/>
</dbReference>
<proteinExistence type="predicted"/>
<dbReference type="STRING" id="1441930.Z042_14600"/>
<feature type="domain" description="Pesticin C-terminal" evidence="4">
    <location>
        <begin position="39"/>
        <end position="159"/>
    </location>
</feature>
<sequence length="204" mass="22628">MADAASNGVNRGHLTFNAEGDNVRSSPNYSRVIHYPQHGISGVTIGRGYDMGSRSQGQIYFELTRAGVPHVQAQAISQGAGLRGRQAAQFVQQQRVAIGEITEQQQASLFNQIYPAYESRAQSVYNTKTANIQNRPDWSELHPAIRDVLVDIIYQGYRAQTTMPVAAGNDIDSMIQFIRNQAELSVDEANRDRAGYLDSNRGRR</sequence>
<reference evidence="5 6" key="2">
    <citation type="submission" date="2015-03" db="EMBL/GenBank/DDBJ databases">
        <authorList>
            <person name="Chan K.-G."/>
        </authorList>
    </citation>
    <scope>NUCLEOTIDE SEQUENCE [LARGE SCALE GENOMIC DNA]</scope>
    <source>
        <strain evidence="5 6">RB-25</strain>
    </source>
</reference>
<protein>
    <recommendedName>
        <fullName evidence="4">Pesticin C-terminal domain-containing protein</fullName>
    </recommendedName>
</protein>
<dbReference type="InterPro" id="IPR031922">
    <property type="entry name" value="Pesticin_C"/>
</dbReference>
<dbReference type="GO" id="GO:0031640">
    <property type="term" value="P:killing of cells of another organism"/>
    <property type="evidence" value="ECO:0007669"/>
    <property type="project" value="UniProtKB-KW"/>
</dbReference>
<keyword evidence="2" id="KW-0081">Bacteriolytic enzyme</keyword>
<dbReference type="Pfam" id="PF16754">
    <property type="entry name" value="Pesticin"/>
    <property type="match status" value="1"/>
</dbReference>
<reference evidence="5 6" key="1">
    <citation type="submission" date="2014-01" db="EMBL/GenBank/DDBJ databases">
        <title>Isolation of Serratia multitudinisentens RB-25 from Ex-Landfill site.</title>
        <authorList>
            <person name="Robson E.H.J."/>
        </authorList>
    </citation>
    <scope>NUCLEOTIDE SEQUENCE [LARGE SCALE GENOMIC DNA]</scope>
    <source>
        <strain evidence="5 6">RB-25</strain>
    </source>
</reference>
<evidence type="ECO:0000256" key="3">
    <source>
        <dbReference type="SAM" id="MobiDB-lite"/>
    </source>
</evidence>
<evidence type="ECO:0000256" key="1">
    <source>
        <dbReference type="ARBA" id="ARBA00022529"/>
    </source>
</evidence>
<dbReference type="Proteomes" id="UP000019030">
    <property type="component" value="Chromosome"/>
</dbReference>
<dbReference type="GO" id="GO:0003796">
    <property type="term" value="F:lysozyme activity"/>
    <property type="evidence" value="ECO:0007669"/>
    <property type="project" value="InterPro"/>
</dbReference>
<dbReference type="AlphaFoldDB" id="W0LA52"/>
<gene>
    <name evidence="5" type="ORF">Z042_14600</name>
</gene>
<dbReference type="HOGENOM" id="CLU_119987_0_0_6"/>
<dbReference type="KEGG" id="sfo:Z042_14600"/>
<accession>W0LA52</accession>
<evidence type="ECO:0000259" key="4">
    <source>
        <dbReference type="Pfam" id="PF16754"/>
    </source>
</evidence>
<evidence type="ECO:0000313" key="6">
    <source>
        <dbReference type="Proteomes" id="UP000019030"/>
    </source>
</evidence>
<dbReference type="Gene3D" id="1.10.530.40">
    <property type="match status" value="1"/>
</dbReference>
<evidence type="ECO:0000313" key="5">
    <source>
        <dbReference type="EMBL" id="AHG20703.1"/>
    </source>
</evidence>
<name>W0LA52_9GAMM</name>
<keyword evidence="1" id="KW-0929">Antimicrobial</keyword>
<dbReference type="EMBL" id="CP007044">
    <property type="protein sequence ID" value="AHG20703.1"/>
    <property type="molecule type" value="Genomic_DNA"/>
</dbReference>
<dbReference type="CDD" id="cd16903">
    <property type="entry name" value="pesticin_lyz-like"/>
    <property type="match status" value="1"/>
</dbReference>
<keyword evidence="6" id="KW-1185">Reference proteome</keyword>
<dbReference type="RefSeq" id="WP_024914288.1">
    <property type="nucleotide sequence ID" value="NZ_CP007044.2"/>
</dbReference>
<evidence type="ECO:0000256" key="2">
    <source>
        <dbReference type="ARBA" id="ARBA00022638"/>
    </source>
</evidence>
<dbReference type="OrthoDB" id="932638at2"/>
<feature type="region of interest" description="Disordered" evidence="3">
    <location>
        <begin position="1"/>
        <end position="21"/>
    </location>
</feature>